<organism evidence="3">
    <name type="scientific">Micromonas pusilla</name>
    <name type="common">Picoplanktonic green alga</name>
    <name type="synonym">Chromulina pusilla</name>
    <dbReference type="NCBI Taxonomy" id="38833"/>
    <lineage>
        <taxon>Eukaryota</taxon>
        <taxon>Viridiplantae</taxon>
        <taxon>Chlorophyta</taxon>
        <taxon>Mamiellophyceae</taxon>
        <taxon>Mamiellales</taxon>
        <taxon>Mamiellaceae</taxon>
        <taxon>Micromonas</taxon>
    </lineage>
</organism>
<feature type="domain" description="Polymerase nucleotidyl transferase" evidence="2">
    <location>
        <begin position="57"/>
        <end position="90"/>
    </location>
</feature>
<gene>
    <name evidence="3" type="ORF">MCOM1403_LOCUS9447</name>
</gene>
<dbReference type="Pfam" id="PF01909">
    <property type="entry name" value="NTP_transf_2"/>
    <property type="match status" value="1"/>
</dbReference>
<dbReference type="EMBL" id="HBEQ01011744">
    <property type="protein sequence ID" value="CAD8522190.1"/>
    <property type="molecule type" value="Transcribed_RNA"/>
</dbReference>
<dbReference type="InterPro" id="IPR002934">
    <property type="entry name" value="Polymerase_NTP_transf_dom"/>
</dbReference>
<feature type="region of interest" description="Disordered" evidence="1">
    <location>
        <begin position="121"/>
        <end position="154"/>
    </location>
</feature>
<reference evidence="3" key="1">
    <citation type="submission" date="2021-01" db="EMBL/GenBank/DDBJ databases">
        <authorList>
            <person name="Corre E."/>
            <person name="Pelletier E."/>
            <person name="Niang G."/>
            <person name="Scheremetjew M."/>
            <person name="Finn R."/>
            <person name="Kale V."/>
            <person name="Holt S."/>
            <person name="Cochrane G."/>
            <person name="Meng A."/>
            <person name="Brown T."/>
            <person name="Cohen L."/>
        </authorList>
    </citation>
    <scope>NUCLEOTIDE SEQUENCE</scope>
    <source>
        <strain evidence="3">CCMP1723</strain>
    </source>
</reference>
<dbReference type="InterPro" id="IPR043519">
    <property type="entry name" value="NT_sf"/>
</dbReference>
<protein>
    <recommendedName>
        <fullName evidence="2">Polymerase nucleotidyl transferase domain-containing protein</fullName>
    </recommendedName>
</protein>
<dbReference type="AlphaFoldDB" id="A0A7S0IHL4"/>
<name>A0A7S0IHL4_MICPS</name>
<dbReference type="SUPFAM" id="SSF81301">
    <property type="entry name" value="Nucleotidyltransferase"/>
    <property type="match status" value="1"/>
</dbReference>
<proteinExistence type="predicted"/>
<sequence>MGRRGGGAKTGAGAKGRGGAAQWAAQWWAAATDAATVVAETFDGDQKFTSAVQHSTESPVVGVYARGSVARGEARAGVSDVDLVTVCWGHDTADDVRDMARLKRRLNLRLNSKPRLKLRARLDSTGGSVRATGGGSSGTPDASSRGENSGEEDSWLGRWGHLATKADVRVVTVPPPPHPAGVALAAAIAGEPMARQPPDAVEALAQCLGDETMFVLAVECAPITGPDLPALLPASAGIPPPARCLETLNADVVDALADGGERALTWALKRCVRAAFERETSSTRRTRQISGDVAGANADGRGAIGRVYTRDLYYCAGLASDARPELGEDLAAALCASVHGPRAVWGALWYACGSALCVRLRDAIAYGEVGPR</sequence>
<evidence type="ECO:0000259" key="2">
    <source>
        <dbReference type="Pfam" id="PF01909"/>
    </source>
</evidence>
<evidence type="ECO:0000256" key="1">
    <source>
        <dbReference type="SAM" id="MobiDB-lite"/>
    </source>
</evidence>
<evidence type="ECO:0000313" key="3">
    <source>
        <dbReference type="EMBL" id="CAD8522190.1"/>
    </source>
</evidence>
<accession>A0A7S0IHL4</accession>
<feature type="compositionally biased region" description="Polar residues" evidence="1">
    <location>
        <begin position="138"/>
        <end position="147"/>
    </location>
</feature>
<dbReference type="GO" id="GO:0016779">
    <property type="term" value="F:nucleotidyltransferase activity"/>
    <property type="evidence" value="ECO:0007669"/>
    <property type="project" value="InterPro"/>
</dbReference>